<keyword evidence="12" id="KW-0967">Endosome</keyword>
<evidence type="ECO:0000256" key="11">
    <source>
        <dbReference type="ARBA" id="ARBA00022553"/>
    </source>
</evidence>
<feature type="domain" description="N-terminal Ras-GEF" evidence="30">
    <location>
        <begin position="805"/>
        <end position="918"/>
    </location>
</feature>
<dbReference type="Gene3D" id="3.40.50.720">
    <property type="entry name" value="NAD(P)-binding Rossmann-like Domain"/>
    <property type="match status" value="1"/>
</dbReference>
<dbReference type="Gene3D" id="1.20.870.10">
    <property type="entry name" value="Son of sevenless (SoS) protein Chain: S domain 1"/>
    <property type="match status" value="1"/>
</dbReference>
<feature type="domain" description="PDZ" evidence="28">
    <location>
        <begin position="923"/>
        <end position="993"/>
    </location>
</feature>
<name>A0AAW1BB06_CROAD</name>
<dbReference type="FunFam" id="1.20.870.10:FF:000001">
    <property type="entry name" value="rap guanine nucleotide exchange factor 2 isoform X2"/>
    <property type="match status" value="1"/>
</dbReference>
<evidence type="ECO:0000256" key="10">
    <source>
        <dbReference type="ARBA" id="ARBA00022490"/>
    </source>
</evidence>
<dbReference type="FunFam" id="2.60.120.10:FF:000008">
    <property type="entry name" value="Rap guanine nucleotide exchange factor (GEF) 2"/>
    <property type="match status" value="1"/>
</dbReference>
<feature type="compositionally biased region" description="Acidic residues" evidence="25">
    <location>
        <begin position="621"/>
        <end position="632"/>
    </location>
</feature>
<dbReference type="EMBL" id="JAOTOJ010000007">
    <property type="protein sequence ID" value="KAK9399083.1"/>
    <property type="molecule type" value="Genomic_DNA"/>
</dbReference>
<dbReference type="AlphaFoldDB" id="A0AAW1BB06"/>
<dbReference type="Proteomes" id="UP001474421">
    <property type="component" value="Unassembled WGS sequence"/>
</dbReference>
<keyword evidence="13" id="KW-0221">Differentiation</keyword>
<evidence type="ECO:0000256" key="8">
    <source>
        <dbReference type="ARBA" id="ARBA00022473"/>
    </source>
</evidence>
<evidence type="ECO:0000256" key="17">
    <source>
        <dbReference type="ARBA" id="ARBA00023136"/>
    </source>
</evidence>
<dbReference type="SMART" id="SM00229">
    <property type="entry name" value="RasGEFN"/>
    <property type="match status" value="1"/>
</dbReference>
<evidence type="ECO:0000256" key="6">
    <source>
        <dbReference type="ARBA" id="ARBA00016709"/>
    </source>
</evidence>
<dbReference type="SMART" id="SM00100">
    <property type="entry name" value="cNMP"/>
    <property type="match status" value="1"/>
</dbReference>
<evidence type="ECO:0000256" key="5">
    <source>
        <dbReference type="ARBA" id="ARBA00010829"/>
    </source>
</evidence>
<dbReference type="GO" id="GO:0005770">
    <property type="term" value="C:late endosome"/>
    <property type="evidence" value="ECO:0007669"/>
    <property type="project" value="UniProtKB-SubCell"/>
</dbReference>
<evidence type="ECO:0000256" key="15">
    <source>
        <dbReference type="ARBA" id="ARBA00022902"/>
    </source>
</evidence>
<sequence>MCHQCLQSQATSCRKYPGLSCPLQGHPAHSSAAKLPSMPLASPGWSSESWSNWSSGCRTRPRTSGLAHRQCWSFPCQPVGLSCRSAQTAGFWRQGCLPLELSFPPPIYTAVVAVEEEPGGLLERWQNLGKELQVASLRMPLPCPAGIPSPCSAATSVNLGRSLGVSVASPLRPCLSAILRIERFPYGACRAVSPPAARHPFAILLPLLPKPIALSEAREVAATGQPRPFAVPPLPPLPHGSLPPGPTSALSVAPSSAWAATALRRSPAAAAATGLSATQPHLSPSGGAFGRFWGAAATVTVLGPWRGTSHSPVQPGAPLACPQAESKQGPQPAGPLAGIVWSCIAHVAQVIAAAGSDSKCRLAIQKGAVESVNYSEASLKEEVKKLTANKGVDVVIDTVGGDIFKQALHSLAFEGRIVVVGFAGGTIPSIPANILLLKNISALGIFWGRYRDEKFPVFSSTISSALSYYQEGQIQPQIGKVFKLEEPGVEVFVDGVPGGAPRVELRDLFEAAVPGVVVKVTLMKQFAFIQLCDEVAAECAIQKLNGHLLHCHRVVVVEFSRPRPTHTVKTFVGNVSATCTSGELRVLFQEFGPVIECHIVKGATESEAGDMDLSGLPETAVDSEDDDDEEDIERASDPLMSRDIVRDCLEKDPVDRTDDDIEQLLEFMHQLPAFANMTMSVRRELCAVMVFAVVERAGTIVLNDGEELDSWSVILNGSVEVTYPDGRTEILCMGNSFGVSPTMDKEYMKGIMRTKVDDCQFVCIAQQDYCRILNQVEKNMQKVEEEGEIVMVKEHRELDRTGTRKGHIVIKGTPERLTMHLVEEHSVVDPTYIEDFLLTYRTFLSSPMDVGKKLLEWFNDPSLRDKVTRVVLLWVNNHFNDFEGDPAMTRFLEEFENNLEREKMGGHLRLLNIACAAKAKRRMITLTKPSREAPLPFLLLGGSEKGFGIFVDSVDLGSKATEAGLKRGDQILEVNGQNFENIQLAKAMEILQNNTHLSITVKTNLFVFKELLTRLSEDKRNGAPHLPKIGDIKKASRYSIPDLAVDVEQVMGLEKVTKKSKANTVGGRNKLKKILDKTRISILPQKPYNDIGIGQSQDDSIVGLRQTKHIPPALPVSGTLSSSNPDLLQSHHRILDFNTTPDLPDQVLRVFKADQQSRYIMISKDTTAKEVVVQAIREFALTTTPDAYSLCEVSVTPEGVIKQRRLPDQLSKLADRIQLSGR</sequence>
<dbReference type="InterPro" id="IPR000504">
    <property type="entry name" value="RRM_dom"/>
</dbReference>
<feature type="compositionally biased region" description="Pro residues" evidence="25">
    <location>
        <begin position="229"/>
        <end position="246"/>
    </location>
</feature>
<keyword evidence="32" id="KW-1185">Reference proteome</keyword>
<dbReference type="SMART" id="SM00360">
    <property type="entry name" value="RRM"/>
    <property type="match status" value="2"/>
</dbReference>
<dbReference type="SMART" id="SM00314">
    <property type="entry name" value="RA"/>
    <property type="match status" value="1"/>
</dbReference>
<dbReference type="SUPFAM" id="SSF51206">
    <property type="entry name" value="cAMP-binding domain-like"/>
    <property type="match status" value="1"/>
</dbReference>
<evidence type="ECO:0000256" key="2">
    <source>
        <dbReference type="ARBA" id="ARBA00004282"/>
    </source>
</evidence>
<evidence type="ECO:0000256" key="9">
    <source>
        <dbReference type="ARBA" id="ARBA00022475"/>
    </source>
</evidence>
<dbReference type="InterPro" id="IPR014710">
    <property type="entry name" value="RmlC-like_jellyroll"/>
</dbReference>
<evidence type="ECO:0000256" key="16">
    <source>
        <dbReference type="ARBA" id="ARBA00022949"/>
    </source>
</evidence>
<evidence type="ECO:0000256" key="21">
    <source>
        <dbReference type="ARBA" id="ARBA00031980"/>
    </source>
</evidence>
<keyword evidence="15" id="KW-0524">Neurogenesis</keyword>
<evidence type="ECO:0000256" key="3">
    <source>
        <dbReference type="ARBA" id="ARBA00004556"/>
    </source>
</evidence>
<evidence type="ECO:0000259" key="30">
    <source>
        <dbReference type="PROSITE" id="PS50212"/>
    </source>
</evidence>
<dbReference type="CDD" id="cd06224">
    <property type="entry name" value="REM"/>
    <property type="match status" value="1"/>
</dbReference>
<keyword evidence="24" id="KW-0694">RNA-binding</keyword>
<dbReference type="InterPro" id="IPR023578">
    <property type="entry name" value="Ras_GEF_dom_sf"/>
</dbReference>
<keyword evidence="9" id="KW-1003">Cell membrane</keyword>
<dbReference type="InterPro" id="IPR000159">
    <property type="entry name" value="RA_dom"/>
</dbReference>
<dbReference type="GO" id="GO:0030154">
    <property type="term" value="P:cell differentiation"/>
    <property type="evidence" value="ECO:0007669"/>
    <property type="project" value="UniProtKB-KW"/>
</dbReference>
<keyword evidence="8" id="KW-0217">Developmental protein</keyword>
<evidence type="ECO:0000256" key="4">
    <source>
        <dbReference type="ARBA" id="ARBA00004603"/>
    </source>
</evidence>
<dbReference type="Gene3D" id="3.30.70.330">
    <property type="match status" value="2"/>
</dbReference>
<dbReference type="InterPro" id="IPR012677">
    <property type="entry name" value="Nucleotide-bd_a/b_plait_sf"/>
</dbReference>
<dbReference type="Gene3D" id="2.60.120.10">
    <property type="entry name" value="Jelly Rolls"/>
    <property type="match status" value="1"/>
</dbReference>
<keyword evidence="16" id="KW-0965">Cell junction</keyword>
<evidence type="ECO:0000256" key="23">
    <source>
        <dbReference type="PROSITE-ProRule" id="PRU00135"/>
    </source>
</evidence>
<evidence type="ECO:0000256" key="22">
    <source>
        <dbReference type="ARBA" id="ARBA00032021"/>
    </source>
</evidence>
<comment type="subcellular location">
    <subcellularLocation>
        <location evidence="2">Cell junction</location>
    </subcellularLocation>
    <subcellularLocation>
        <location evidence="1">Cell membrane</location>
    </subcellularLocation>
    <subcellularLocation>
        <location evidence="3">Cytoplasm</location>
        <location evidence="3">Perinuclear region</location>
    </subcellularLocation>
    <subcellularLocation>
        <location evidence="4">Late endosome</location>
    </subcellularLocation>
</comment>
<dbReference type="SUPFAM" id="SSF51735">
    <property type="entry name" value="NAD(P)-binding Rossmann-fold domains"/>
    <property type="match status" value="1"/>
</dbReference>
<keyword evidence="7" id="KW-0343">GTPase activation</keyword>
<dbReference type="CDD" id="cd01785">
    <property type="entry name" value="RA_PDZ-GEF1"/>
    <property type="match status" value="1"/>
</dbReference>
<dbReference type="PANTHER" id="PTHR45161:SF2">
    <property type="entry name" value="RAP GUANINE NUCLEOTIDE EXCHANGE FACTOR 2"/>
    <property type="match status" value="1"/>
</dbReference>
<dbReference type="InterPro" id="IPR029071">
    <property type="entry name" value="Ubiquitin-like_domsf"/>
</dbReference>
<protein>
    <recommendedName>
        <fullName evidence="6">Rap guanine nucleotide exchange factor 2</fullName>
    </recommendedName>
    <alternativeName>
        <fullName evidence="20">Cyclic nucleotide ras GEF</fullName>
    </alternativeName>
    <alternativeName>
        <fullName evidence="22">Neural RAP guanine nucleotide exchange protein</fullName>
    </alternativeName>
    <alternativeName>
        <fullName evidence="19">PDZ domain-containing guanine nucleotide exchange factor 1</fullName>
    </alternativeName>
    <alternativeName>
        <fullName evidence="18">RA-GEF-1</fullName>
    </alternativeName>
    <alternativeName>
        <fullName evidence="21">Ras/Rap1-associating GEF-1</fullName>
    </alternativeName>
</protein>
<keyword evidence="11" id="KW-0597">Phosphoprotein</keyword>
<dbReference type="FunFam" id="2.30.42.10:FF:000024">
    <property type="entry name" value="rap guanine nucleotide exchange factor 2 isoform X1"/>
    <property type="match status" value="1"/>
</dbReference>
<gene>
    <name evidence="31" type="ORF">NXF25_014052</name>
</gene>
<keyword evidence="14" id="KW-0832">Ubl conjugation</keyword>
<evidence type="ECO:0000256" key="1">
    <source>
        <dbReference type="ARBA" id="ARBA00004236"/>
    </source>
</evidence>
<dbReference type="Gene3D" id="3.90.180.10">
    <property type="entry name" value="Medium-chain alcohol dehydrogenases, catalytic domain"/>
    <property type="match status" value="1"/>
</dbReference>
<dbReference type="InterPro" id="IPR036291">
    <property type="entry name" value="NAD(P)-bd_dom_sf"/>
</dbReference>
<feature type="domain" description="RRM" evidence="27">
    <location>
        <begin position="489"/>
        <end position="562"/>
    </location>
</feature>
<proteinExistence type="inferred from homology"/>
<evidence type="ECO:0000256" key="13">
    <source>
        <dbReference type="ARBA" id="ARBA00022782"/>
    </source>
</evidence>
<feature type="region of interest" description="Disordered" evidence="25">
    <location>
        <begin position="224"/>
        <end position="248"/>
    </location>
</feature>
<dbReference type="InterPro" id="IPR013149">
    <property type="entry name" value="ADH-like_C"/>
</dbReference>
<dbReference type="PROSITE" id="PS50042">
    <property type="entry name" value="CNMP_BINDING_3"/>
    <property type="match status" value="1"/>
</dbReference>
<dbReference type="SMART" id="SM00228">
    <property type="entry name" value="PDZ"/>
    <property type="match status" value="1"/>
</dbReference>
<keyword evidence="10" id="KW-0963">Cytoplasm</keyword>
<dbReference type="SUPFAM" id="SSF54236">
    <property type="entry name" value="Ubiquitin-like"/>
    <property type="match status" value="1"/>
</dbReference>
<evidence type="ECO:0000256" key="25">
    <source>
        <dbReference type="SAM" id="MobiDB-lite"/>
    </source>
</evidence>
<dbReference type="PROSITE" id="PS50212">
    <property type="entry name" value="RASGEF_NTER"/>
    <property type="match status" value="1"/>
</dbReference>
<feature type="domain" description="Ras-associating" evidence="29">
    <location>
        <begin position="1144"/>
        <end position="1222"/>
    </location>
</feature>
<dbReference type="GO" id="GO:0007399">
    <property type="term" value="P:nervous system development"/>
    <property type="evidence" value="ECO:0007669"/>
    <property type="project" value="UniProtKB-KW"/>
</dbReference>
<dbReference type="GO" id="GO:0003723">
    <property type="term" value="F:RNA binding"/>
    <property type="evidence" value="ECO:0007669"/>
    <property type="project" value="UniProtKB-UniRule"/>
</dbReference>
<dbReference type="GO" id="GO:0070161">
    <property type="term" value="C:anchoring junction"/>
    <property type="evidence" value="ECO:0007669"/>
    <property type="project" value="UniProtKB-SubCell"/>
</dbReference>
<dbReference type="GO" id="GO:0005096">
    <property type="term" value="F:GTPase activator activity"/>
    <property type="evidence" value="ECO:0007669"/>
    <property type="project" value="UniProtKB-KW"/>
</dbReference>
<evidence type="ECO:0000256" key="20">
    <source>
        <dbReference type="ARBA" id="ARBA00031545"/>
    </source>
</evidence>
<dbReference type="GO" id="GO:0007165">
    <property type="term" value="P:signal transduction"/>
    <property type="evidence" value="ECO:0007669"/>
    <property type="project" value="InterPro"/>
</dbReference>
<dbReference type="PROSITE" id="PS50102">
    <property type="entry name" value="RRM"/>
    <property type="match status" value="1"/>
</dbReference>
<evidence type="ECO:0000259" key="28">
    <source>
        <dbReference type="PROSITE" id="PS50106"/>
    </source>
</evidence>
<dbReference type="Pfam" id="PF00595">
    <property type="entry name" value="PDZ"/>
    <property type="match status" value="1"/>
</dbReference>
<dbReference type="GO" id="GO:0005886">
    <property type="term" value="C:plasma membrane"/>
    <property type="evidence" value="ECO:0007669"/>
    <property type="project" value="UniProtKB-SubCell"/>
</dbReference>
<evidence type="ECO:0000256" key="18">
    <source>
        <dbReference type="ARBA" id="ARBA00029925"/>
    </source>
</evidence>
<evidence type="ECO:0000313" key="31">
    <source>
        <dbReference type="EMBL" id="KAK9399083.1"/>
    </source>
</evidence>
<evidence type="ECO:0000259" key="29">
    <source>
        <dbReference type="PROSITE" id="PS50200"/>
    </source>
</evidence>
<dbReference type="PROSITE" id="PS50106">
    <property type="entry name" value="PDZ"/>
    <property type="match status" value="1"/>
</dbReference>
<organism evidence="31 32">
    <name type="scientific">Crotalus adamanteus</name>
    <name type="common">Eastern diamondback rattlesnake</name>
    <dbReference type="NCBI Taxonomy" id="8729"/>
    <lineage>
        <taxon>Eukaryota</taxon>
        <taxon>Metazoa</taxon>
        <taxon>Chordata</taxon>
        <taxon>Craniata</taxon>
        <taxon>Vertebrata</taxon>
        <taxon>Euteleostomi</taxon>
        <taxon>Lepidosauria</taxon>
        <taxon>Squamata</taxon>
        <taxon>Bifurcata</taxon>
        <taxon>Unidentata</taxon>
        <taxon>Episquamata</taxon>
        <taxon>Toxicofera</taxon>
        <taxon>Serpentes</taxon>
        <taxon>Colubroidea</taxon>
        <taxon>Viperidae</taxon>
        <taxon>Crotalinae</taxon>
        <taxon>Crotalus</taxon>
    </lineage>
</organism>
<evidence type="ECO:0000256" key="19">
    <source>
        <dbReference type="ARBA" id="ARBA00030673"/>
    </source>
</evidence>
<evidence type="ECO:0000256" key="24">
    <source>
        <dbReference type="PROSITE-ProRule" id="PRU00176"/>
    </source>
</evidence>
<dbReference type="InterPro" id="IPR035979">
    <property type="entry name" value="RBD_domain_sf"/>
</dbReference>
<dbReference type="SUPFAM" id="SSF54928">
    <property type="entry name" value="RNA-binding domain, RBD"/>
    <property type="match status" value="1"/>
</dbReference>
<dbReference type="GO" id="GO:0005085">
    <property type="term" value="F:guanyl-nucleotide exchange factor activity"/>
    <property type="evidence" value="ECO:0007669"/>
    <property type="project" value="UniProtKB-KW"/>
</dbReference>
<dbReference type="Gene3D" id="2.30.42.10">
    <property type="match status" value="1"/>
</dbReference>
<evidence type="ECO:0000256" key="7">
    <source>
        <dbReference type="ARBA" id="ARBA00022468"/>
    </source>
</evidence>
<dbReference type="CDD" id="cd06755">
    <property type="entry name" value="PDZ_RapGEF2_RapGEF6-like"/>
    <property type="match status" value="1"/>
</dbReference>
<evidence type="ECO:0000256" key="12">
    <source>
        <dbReference type="ARBA" id="ARBA00022753"/>
    </source>
</evidence>
<evidence type="ECO:0000313" key="32">
    <source>
        <dbReference type="Proteomes" id="UP001474421"/>
    </source>
</evidence>
<reference evidence="31 32" key="1">
    <citation type="journal article" date="2024" name="Proc. Natl. Acad. Sci. U.S.A.">
        <title>The genetic regulatory architecture and epigenomic basis for age-related changes in rattlesnake venom.</title>
        <authorList>
            <person name="Hogan M.P."/>
            <person name="Holding M.L."/>
            <person name="Nystrom G.S."/>
            <person name="Colston T.J."/>
            <person name="Bartlett D.A."/>
            <person name="Mason A.J."/>
            <person name="Ellsworth S.A."/>
            <person name="Rautsaw R.M."/>
            <person name="Lawrence K.C."/>
            <person name="Strickland J.L."/>
            <person name="He B."/>
            <person name="Fraser P."/>
            <person name="Margres M.J."/>
            <person name="Gilbert D.M."/>
            <person name="Gibbs H.L."/>
            <person name="Parkinson C.L."/>
            <person name="Rokyta D.R."/>
        </authorList>
    </citation>
    <scope>NUCLEOTIDE SEQUENCE [LARGE SCALE GENOMIC DNA]</scope>
    <source>
        <strain evidence="31">DRR0105</strain>
    </source>
</reference>
<dbReference type="PROSITE" id="PS50200">
    <property type="entry name" value="RA"/>
    <property type="match status" value="1"/>
</dbReference>
<dbReference type="Pfam" id="PF00788">
    <property type="entry name" value="RA"/>
    <property type="match status" value="1"/>
</dbReference>
<dbReference type="SUPFAM" id="SSF48366">
    <property type="entry name" value="Ras GEF"/>
    <property type="match status" value="1"/>
</dbReference>
<dbReference type="InterPro" id="IPR036034">
    <property type="entry name" value="PDZ_sf"/>
</dbReference>
<feature type="region of interest" description="Disordered" evidence="25">
    <location>
        <begin position="309"/>
        <end position="328"/>
    </location>
</feature>
<accession>A0AAW1BB06</accession>
<keyword evidence="23" id="KW-0344">Guanine-nucleotide releasing factor</keyword>
<dbReference type="InterPro" id="IPR018490">
    <property type="entry name" value="cNMP-bd_dom_sf"/>
</dbReference>
<feature type="domain" description="Cyclic nucleotide-binding" evidence="26">
    <location>
        <begin position="673"/>
        <end position="773"/>
    </location>
</feature>
<dbReference type="CDD" id="cd00038">
    <property type="entry name" value="CAP_ED"/>
    <property type="match status" value="1"/>
</dbReference>
<comment type="caution">
    <text evidence="31">The sequence shown here is derived from an EMBL/GenBank/DDBJ whole genome shotgun (WGS) entry which is preliminary data.</text>
</comment>
<dbReference type="PANTHER" id="PTHR45161">
    <property type="entry name" value="CYTOSKELETON-ASSOCIATED PROTEIN 4"/>
    <property type="match status" value="1"/>
</dbReference>
<evidence type="ECO:0000259" key="26">
    <source>
        <dbReference type="PROSITE" id="PS50042"/>
    </source>
</evidence>
<dbReference type="Pfam" id="PF00107">
    <property type="entry name" value="ADH_zinc_N"/>
    <property type="match status" value="1"/>
</dbReference>
<dbReference type="Gene3D" id="3.10.20.90">
    <property type="entry name" value="Phosphatidylinositol 3-kinase Catalytic Subunit, Chain A, domain 1"/>
    <property type="match status" value="1"/>
</dbReference>
<dbReference type="InterPro" id="IPR000595">
    <property type="entry name" value="cNMP-bd_dom"/>
</dbReference>
<keyword evidence="17" id="KW-0472">Membrane</keyword>
<dbReference type="InterPro" id="IPR000651">
    <property type="entry name" value="Ras-like_Gua-exchang_fac_N"/>
</dbReference>
<evidence type="ECO:0000256" key="14">
    <source>
        <dbReference type="ARBA" id="ARBA00022843"/>
    </source>
</evidence>
<dbReference type="InterPro" id="IPR001478">
    <property type="entry name" value="PDZ"/>
</dbReference>
<dbReference type="GO" id="GO:0048471">
    <property type="term" value="C:perinuclear region of cytoplasm"/>
    <property type="evidence" value="ECO:0007669"/>
    <property type="project" value="UniProtKB-SubCell"/>
</dbReference>
<feature type="region of interest" description="Disordered" evidence="25">
    <location>
        <begin position="608"/>
        <end position="636"/>
    </location>
</feature>
<evidence type="ECO:0000259" key="27">
    <source>
        <dbReference type="PROSITE" id="PS50102"/>
    </source>
</evidence>
<comment type="similarity">
    <text evidence="5">Belongs to the RAPGEF2 family.</text>
</comment>
<dbReference type="Pfam" id="PF00618">
    <property type="entry name" value="RasGEF_N"/>
    <property type="match status" value="1"/>
</dbReference>